<evidence type="ECO:0000256" key="7">
    <source>
        <dbReference type="ARBA" id="ARBA00022556"/>
    </source>
</evidence>
<dbReference type="InterPro" id="IPR029069">
    <property type="entry name" value="HotDog_dom_sf"/>
</dbReference>
<evidence type="ECO:0000256" key="1">
    <source>
        <dbReference type="ARBA" id="ARBA00004496"/>
    </source>
</evidence>
<dbReference type="PANTHER" id="PTHR30272:SF1">
    <property type="entry name" value="3-HYDROXYACYL-[ACYL-CARRIER-PROTEIN] DEHYDRATASE"/>
    <property type="match status" value="1"/>
</dbReference>
<dbReference type="Pfam" id="PF07977">
    <property type="entry name" value="FabA"/>
    <property type="match status" value="1"/>
</dbReference>
<evidence type="ECO:0000256" key="9">
    <source>
        <dbReference type="ARBA" id="ARBA00023239"/>
    </source>
</evidence>
<evidence type="ECO:0000256" key="6">
    <source>
        <dbReference type="ARBA" id="ARBA00022516"/>
    </source>
</evidence>
<keyword evidence="14" id="KW-1185">Reference proteome</keyword>
<evidence type="ECO:0000256" key="8">
    <source>
        <dbReference type="ARBA" id="ARBA00023098"/>
    </source>
</evidence>
<evidence type="ECO:0000256" key="3">
    <source>
        <dbReference type="ARBA" id="ARBA00013167"/>
    </source>
</evidence>
<evidence type="ECO:0000256" key="5">
    <source>
        <dbReference type="ARBA" id="ARBA00022490"/>
    </source>
</evidence>
<name>A0ABU5L7L8_9RICK</name>
<dbReference type="InterPro" id="IPR010084">
    <property type="entry name" value="FabZ"/>
</dbReference>
<gene>
    <name evidence="13" type="ORF">Cyrtocomes_00488</name>
</gene>
<comment type="function">
    <text evidence="10">Involved in unsaturated fatty acids biosynthesis. Catalyzes the dehydration of short chain beta-hydroxyacyl-ACPs and long chain saturated and unsaturated beta-hydroxyacyl-ACPs.</text>
</comment>
<evidence type="ECO:0000256" key="11">
    <source>
        <dbReference type="ARBA" id="ARBA00029890"/>
    </source>
</evidence>
<keyword evidence="8" id="KW-0443">Lipid metabolism</keyword>
<protein>
    <recommendedName>
        <fullName evidence="4">3-hydroxyacyl-[acyl-carrier-protein] dehydratase FabZ</fullName>
        <ecNumber evidence="3">4.2.1.59</ecNumber>
    </recommendedName>
    <alternativeName>
        <fullName evidence="11">(3R)-hydroxymyristoyl-[acyl-carrier-protein] dehydratase</fullName>
    </alternativeName>
    <alternativeName>
        <fullName evidence="12">Beta-hydroxyacyl-ACP dehydratase</fullName>
    </alternativeName>
</protein>
<evidence type="ECO:0000256" key="10">
    <source>
        <dbReference type="ARBA" id="ARBA00025049"/>
    </source>
</evidence>
<dbReference type="CDD" id="cd01288">
    <property type="entry name" value="FabZ"/>
    <property type="match status" value="1"/>
</dbReference>
<reference evidence="13 14" key="1">
    <citation type="submission" date="2023-02" db="EMBL/GenBank/DDBJ databases">
        <title>Host association and intracellularity evolved multiple times independently in the Rickettsiales.</title>
        <authorList>
            <person name="Castelli M."/>
            <person name="Nardi T."/>
            <person name="Gammuto L."/>
            <person name="Bellinzona G."/>
            <person name="Sabaneyeva E."/>
            <person name="Potekhin A."/>
            <person name="Serra V."/>
            <person name="Petroni G."/>
            <person name="Sassera D."/>
        </authorList>
    </citation>
    <scope>NUCLEOTIDE SEQUENCE [LARGE SCALE GENOMIC DNA]</scope>
    <source>
        <strain evidence="13 14">BOD18</strain>
    </source>
</reference>
<dbReference type="NCBIfam" id="NF000582">
    <property type="entry name" value="PRK00006.1"/>
    <property type="match status" value="1"/>
</dbReference>
<dbReference type="InterPro" id="IPR013114">
    <property type="entry name" value="FabA_FabZ"/>
</dbReference>
<comment type="subcellular location">
    <subcellularLocation>
        <location evidence="1">Cytoplasm</location>
    </subcellularLocation>
</comment>
<evidence type="ECO:0000313" key="13">
    <source>
        <dbReference type="EMBL" id="MDZ5762119.1"/>
    </source>
</evidence>
<sequence length="143" mass="15737">MKGINIEEIKKIIPHRSPFLMIDRVSSITPQERISAIKCLSSNEPYLVGHFPSFAVMPGVLIIEAMAQAAAVLALYGNANPEGKIAYFISIDNAKFLKKVVPGDVLKIDIQKVGAKLGLWKFKGEVFVEQDLVCRAEFSAMMA</sequence>
<dbReference type="SUPFAM" id="SSF54637">
    <property type="entry name" value="Thioesterase/thiol ester dehydrase-isomerase"/>
    <property type="match status" value="1"/>
</dbReference>
<keyword evidence="7" id="KW-0441">Lipid A biosynthesis</keyword>
<dbReference type="Gene3D" id="3.10.129.10">
    <property type="entry name" value="Hotdog Thioesterase"/>
    <property type="match status" value="1"/>
</dbReference>
<comment type="similarity">
    <text evidence="2">Belongs to the thioester dehydratase family. FabZ subfamily.</text>
</comment>
<dbReference type="EMBL" id="JARGYT010000021">
    <property type="protein sequence ID" value="MDZ5762119.1"/>
    <property type="molecule type" value="Genomic_DNA"/>
</dbReference>
<dbReference type="Proteomes" id="UP001293791">
    <property type="component" value="Unassembled WGS sequence"/>
</dbReference>
<accession>A0ABU5L7L8</accession>
<evidence type="ECO:0000256" key="4">
    <source>
        <dbReference type="ARBA" id="ARBA00017176"/>
    </source>
</evidence>
<proteinExistence type="inferred from homology"/>
<dbReference type="PANTHER" id="PTHR30272">
    <property type="entry name" value="3-HYDROXYACYL-[ACYL-CARRIER-PROTEIN] DEHYDRATASE"/>
    <property type="match status" value="1"/>
</dbReference>
<dbReference type="RefSeq" id="WP_322497604.1">
    <property type="nucleotide sequence ID" value="NZ_JARGYT010000021.1"/>
</dbReference>
<keyword evidence="6" id="KW-0444">Lipid biosynthesis</keyword>
<comment type="caution">
    <text evidence="13">The sequence shown here is derived from an EMBL/GenBank/DDBJ whole genome shotgun (WGS) entry which is preliminary data.</text>
</comment>
<organism evidence="13 14">
    <name type="scientific">Candidatus Cyrtobacter comes</name>
    <dbReference type="NCBI Taxonomy" id="675776"/>
    <lineage>
        <taxon>Bacteria</taxon>
        <taxon>Pseudomonadati</taxon>
        <taxon>Pseudomonadota</taxon>
        <taxon>Alphaproteobacteria</taxon>
        <taxon>Rickettsiales</taxon>
        <taxon>Candidatus Midichloriaceae</taxon>
        <taxon>Candidatus Cyrtobacter</taxon>
    </lineage>
</organism>
<evidence type="ECO:0000256" key="12">
    <source>
        <dbReference type="ARBA" id="ARBA00032213"/>
    </source>
</evidence>
<keyword evidence="9" id="KW-0456">Lyase</keyword>
<dbReference type="NCBIfam" id="TIGR01750">
    <property type="entry name" value="fabZ"/>
    <property type="match status" value="1"/>
</dbReference>
<dbReference type="EC" id="4.2.1.59" evidence="3"/>
<keyword evidence="5" id="KW-0963">Cytoplasm</keyword>
<evidence type="ECO:0000313" key="14">
    <source>
        <dbReference type="Proteomes" id="UP001293791"/>
    </source>
</evidence>
<evidence type="ECO:0000256" key="2">
    <source>
        <dbReference type="ARBA" id="ARBA00009174"/>
    </source>
</evidence>